<feature type="transmembrane region" description="Helical" evidence="6">
    <location>
        <begin position="225"/>
        <end position="254"/>
    </location>
</feature>
<feature type="domain" description="Glucose receptor Git3-like N-terminal" evidence="7">
    <location>
        <begin position="76"/>
        <end position="260"/>
    </location>
</feature>
<evidence type="ECO:0000256" key="2">
    <source>
        <dbReference type="ARBA" id="ARBA00022692"/>
    </source>
</evidence>
<evidence type="ECO:0000313" key="11">
    <source>
        <dbReference type="RefSeq" id="XP_033583203.1"/>
    </source>
</evidence>
<feature type="transmembrane region" description="Helical" evidence="6">
    <location>
        <begin position="421"/>
        <end position="440"/>
    </location>
</feature>
<dbReference type="AlphaFoldDB" id="A0A6A6Z6A1"/>
<evidence type="ECO:0000256" key="3">
    <source>
        <dbReference type="ARBA" id="ARBA00022989"/>
    </source>
</evidence>
<feature type="transmembrane region" description="Helical" evidence="6">
    <location>
        <begin position="452"/>
        <end position="475"/>
    </location>
</feature>
<organism evidence="9">
    <name type="scientific">Mytilinidion resinicola</name>
    <dbReference type="NCBI Taxonomy" id="574789"/>
    <lineage>
        <taxon>Eukaryota</taxon>
        <taxon>Fungi</taxon>
        <taxon>Dikarya</taxon>
        <taxon>Ascomycota</taxon>
        <taxon>Pezizomycotina</taxon>
        <taxon>Dothideomycetes</taxon>
        <taxon>Pleosporomycetidae</taxon>
        <taxon>Mytilinidiales</taxon>
        <taxon>Mytilinidiaceae</taxon>
        <taxon>Mytilinidion</taxon>
    </lineage>
</organism>
<evidence type="ECO:0000259" key="7">
    <source>
        <dbReference type="Pfam" id="PF11710"/>
    </source>
</evidence>
<feature type="transmembrane region" description="Helical" evidence="6">
    <location>
        <begin position="146"/>
        <end position="167"/>
    </location>
</feature>
<proteinExistence type="predicted"/>
<feature type="transmembrane region" description="Helical" evidence="6">
    <location>
        <begin position="20"/>
        <end position="40"/>
    </location>
</feature>
<evidence type="ECO:0000313" key="9">
    <source>
        <dbReference type="EMBL" id="KAF2816239.1"/>
    </source>
</evidence>
<feature type="region of interest" description="Disordered" evidence="5">
    <location>
        <begin position="611"/>
        <end position="635"/>
    </location>
</feature>
<dbReference type="GeneID" id="54465807"/>
<feature type="transmembrane region" description="Helical" evidence="6">
    <location>
        <begin position="109"/>
        <end position="126"/>
    </location>
</feature>
<feature type="region of interest" description="Disordered" evidence="5">
    <location>
        <begin position="659"/>
        <end position="715"/>
    </location>
</feature>
<feature type="compositionally biased region" description="Polar residues" evidence="5">
    <location>
        <begin position="675"/>
        <end position="684"/>
    </location>
</feature>
<dbReference type="Pfam" id="PF11970">
    <property type="entry name" value="GPR_Gpa2_C"/>
    <property type="match status" value="1"/>
</dbReference>
<dbReference type="Pfam" id="PF11710">
    <property type="entry name" value="Git3"/>
    <property type="match status" value="1"/>
</dbReference>
<evidence type="ECO:0000256" key="5">
    <source>
        <dbReference type="SAM" id="MobiDB-lite"/>
    </source>
</evidence>
<feature type="domain" description="G protein-coupled receptor GPR1/2/3 C-terminal" evidence="8">
    <location>
        <begin position="409"/>
        <end position="482"/>
    </location>
</feature>
<evidence type="ECO:0000256" key="1">
    <source>
        <dbReference type="ARBA" id="ARBA00004141"/>
    </source>
</evidence>
<keyword evidence="4 6" id="KW-0472">Membrane</keyword>
<evidence type="ECO:0000256" key="4">
    <source>
        <dbReference type="ARBA" id="ARBA00023136"/>
    </source>
</evidence>
<dbReference type="Proteomes" id="UP000504636">
    <property type="component" value="Unplaced"/>
</dbReference>
<keyword evidence="2 6" id="KW-0812">Transmembrane</keyword>
<protein>
    <recommendedName>
        <fullName evidence="12">Family A G protein-coupled receptor-like protein</fullName>
    </recommendedName>
</protein>
<feature type="region of interest" description="Disordered" evidence="5">
    <location>
        <begin position="505"/>
        <end position="535"/>
    </location>
</feature>
<dbReference type="RefSeq" id="XP_033583203.1">
    <property type="nucleotide sequence ID" value="XM_033724914.1"/>
</dbReference>
<evidence type="ECO:0008006" key="12">
    <source>
        <dbReference type="Google" id="ProtNLM"/>
    </source>
</evidence>
<keyword evidence="3 6" id="KW-1133">Transmembrane helix</keyword>
<dbReference type="GO" id="GO:0007189">
    <property type="term" value="P:adenylate cyclase-activating G protein-coupled receptor signaling pathway"/>
    <property type="evidence" value="ECO:0007669"/>
    <property type="project" value="TreeGrafter"/>
</dbReference>
<dbReference type="InterPro" id="IPR022596">
    <property type="entry name" value="GPR1/2/3_C"/>
</dbReference>
<dbReference type="EMBL" id="MU003693">
    <property type="protein sequence ID" value="KAF2816239.1"/>
    <property type="molecule type" value="Genomic_DNA"/>
</dbReference>
<evidence type="ECO:0000259" key="8">
    <source>
        <dbReference type="Pfam" id="PF11970"/>
    </source>
</evidence>
<evidence type="ECO:0000256" key="6">
    <source>
        <dbReference type="SAM" id="Phobius"/>
    </source>
</evidence>
<dbReference type="Gene3D" id="1.20.1070.10">
    <property type="entry name" value="Rhodopsin 7-helix transmembrane proteins"/>
    <property type="match status" value="1"/>
</dbReference>
<dbReference type="InterPro" id="IPR023041">
    <property type="entry name" value="Glucose_rcpt_Git3-like_N"/>
</dbReference>
<sequence>MPVVRTSRIPPHSTTHGGLLGSLLFYLLTFTLSVLKRYIFIDFAMRDGSSIQGLNLQHRDLNPSRIFNIYAKLVVQSIAATAAAISVAATLLVLYWFCRMHKRFRHSMLLIYGDLMKSAWYFIFAIESFRHNVDTKTPFCQASGFFIQYGTETCDYAVLVIAVHSALQVFQPVRSAKTDGLYQYRNFIYLGGISIPIIMAALAFINPTAGYIAQGAFCTLPLRPYWYRLALAWIPRYLIAIIIMGLAAAIYTIVGFEFRRFARASGDSTSFSDFPATPRVSATDGSIDTSAAAVHTAVTSPQFRRNSYGGPDTMHSRKPSVALSIPETTLSQRSSVDFQEKSAVPFKIGTIAQNDGSDVRPSITSLVTADTSISGESNVRRPSVVRIDPEAIHPSDATPHTASQSMTIQRTRIQRQIRLQFIYPLIYVCMWILPFALHCLQYQDRYAQHPPFVLSILVVLCLTSMGTVDCLIFSLRERPWRHMPRSDRTFWGSFVCWHGDGDDERAQTSRQGRHSLDDESRRSSTNVGSEAPPATRNQHLASVFIPRVSTALSGNPPARTFLRYIIKQPKLSNGSTEEQKNAAEIARERLRVEQDDRRLAKMRADEKAAAAAAEREALVEQEQKEETSGSVYSQSTGAGQLDLEQIKADEKMTAAVAAERTALAAQEHDEKEETSGSVYSQSTGDGPPNMELGEAADGGDSGNETSSITENVEEV</sequence>
<evidence type="ECO:0000313" key="10">
    <source>
        <dbReference type="Proteomes" id="UP000504636"/>
    </source>
</evidence>
<feature type="transmembrane region" description="Helical" evidence="6">
    <location>
        <begin position="73"/>
        <end position="97"/>
    </location>
</feature>
<reference evidence="9 11" key="1">
    <citation type="journal article" date="2020" name="Stud. Mycol.">
        <title>101 Dothideomycetes genomes: a test case for predicting lifestyles and emergence of pathogens.</title>
        <authorList>
            <person name="Haridas S."/>
            <person name="Albert R."/>
            <person name="Binder M."/>
            <person name="Bloem J."/>
            <person name="Labutti K."/>
            <person name="Salamov A."/>
            <person name="Andreopoulos B."/>
            <person name="Baker S."/>
            <person name="Barry K."/>
            <person name="Bills G."/>
            <person name="Bluhm B."/>
            <person name="Cannon C."/>
            <person name="Castanera R."/>
            <person name="Culley D."/>
            <person name="Daum C."/>
            <person name="Ezra D."/>
            <person name="Gonzalez J."/>
            <person name="Henrissat B."/>
            <person name="Kuo A."/>
            <person name="Liang C."/>
            <person name="Lipzen A."/>
            <person name="Lutzoni F."/>
            <person name="Magnuson J."/>
            <person name="Mondo S."/>
            <person name="Nolan M."/>
            <person name="Ohm R."/>
            <person name="Pangilinan J."/>
            <person name="Park H.-J."/>
            <person name="Ramirez L."/>
            <person name="Alfaro M."/>
            <person name="Sun H."/>
            <person name="Tritt A."/>
            <person name="Yoshinaga Y."/>
            <person name="Zwiers L.-H."/>
            <person name="Turgeon B."/>
            <person name="Goodwin S."/>
            <person name="Spatafora J."/>
            <person name="Crous P."/>
            <person name="Grigoriev I."/>
        </authorList>
    </citation>
    <scope>NUCLEOTIDE SEQUENCE</scope>
    <source>
        <strain evidence="9 11">CBS 304.34</strain>
    </source>
</reference>
<feature type="compositionally biased region" description="Basic and acidic residues" evidence="5">
    <location>
        <begin position="611"/>
        <end position="627"/>
    </location>
</feature>
<name>A0A6A6Z6A1_9PEZI</name>
<dbReference type="SUPFAM" id="SSF81321">
    <property type="entry name" value="Family A G protein-coupled receptor-like"/>
    <property type="match status" value="1"/>
</dbReference>
<keyword evidence="10" id="KW-1185">Reference proteome</keyword>
<gene>
    <name evidence="9 11" type="ORF">BDZ99DRAFT_514839</name>
</gene>
<dbReference type="PANTHER" id="PTHR23112:SF37">
    <property type="entry name" value="G PROTEIN-COUPLED RECEPTOR GPR1"/>
    <property type="match status" value="1"/>
</dbReference>
<feature type="compositionally biased region" description="Polar residues" evidence="5">
    <location>
        <begin position="702"/>
        <end position="715"/>
    </location>
</feature>
<dbReference type="OrthoDB" id="5368598at2759"/>
<reference evidence="11" key="2">
    <citation type="submission" date="2020-04" db="EMBL/GenBank/DDBJ databases">
        <authorList>
            <consortium name="NCBI Genome Project"/>
        </authorList>
    </citation>
    <scope>NUCLEOTIDE SEQUENCE</scope>
    <source>
        <strain evidence="11">CBS 304.34</strain>
    </source>
</reference>
<dbReference type="GO" id="GO:0004930">
    <property type="term" value="F:G protein-coupled receptor activity"/>
    <property type="evidence" value="ECO:0007669"/>
    <property type="project" value="TreeGrafter"/>
</dbReference>
<dbReference type="PANTHER" id="PTHR23112">
    <property type="entry name" value="G PROTEIN-COUPLED RECEPTOR 157-RELATED"/>
    <property type="match status" value="1"/>
</dbReference>
<dbReference type="GO" id="GO:0005886">
    <property type="term" value="C:plasma membrane"/>
    <property type="evidence" value="ECO:0007669"/>
    <property type="project" value="TreeGrafter"/>
</dbReference>
<accession>A0A6A6Z6A1</accession>
<reference evidence="11" key="3">
    <citation type="submission" date="2025-04" db="UniProtKB">
        <authorList>
            <consortium name="RefSeq"/>
        </authorList>
    </citation>
    <scope>IDENTIFICATION</scope>
    <source>
        <strain evidence="11">CBS 304.34</strain>
    </source>
</reference>
<feature type="transmembrane region" description="Helical" evidence="6">
    <location>
        <begin position="187"/>
        <end position="205"/>
    </location>
</feature>
<comment type="subcellular location">
    <subcellularLocation>
        <location evidence="1">Membrane</location>
        <topology evidence="1">Multi-pass membrane protein</topology>
    </subcellularLocation>
</comment>